<evidence type="ECO:0000313" key="5">
    <source>
        <dbReference type="EMBL" id="MBE1236370.1"/>
    </source>
</evidence>
<dbReference type="GO" id="GO:0009294">
    <property type="term" value="P:DNA-mediated transformation"/>
    <property type="evidence" value="ECO:0007669"/>
    <property type="project" value="InterPro"/>
</dbReference>
<feature type="region of interest" description="Disordered" evidence="2">
    <location>
        <begin position="264"/>
        <end position="283"/>
    </location>
</feature>
<dbReference type="Pfam" id="PF02481">
    <property type="entry name" value="DNA_processg_A"/>
    <property type="match status" value="1"/>
</dbReference>
<dbReference type="SUPFAM" id="SSF102405">
    <property type="entry name" value="MCP/YpsA-like"/>
    <property type="match status" value="1"/>
</dbReference>
<accession>A0A8J6YKN9</accession>
<organism evidence="5 6">
    <name type="scientific">Phaeovibrio sulfidiphilus</name>
    <dbReference type="NCBI Taxonomy" id="1220600"/>
    <lineage>
        <taxon>Bacteria</taxon>
        <taxon>Pseudomonadati</taxon>
        <taxon>Pseudomonadota</taxon>
        <taxon>Alphaproteobacteria</taxon>
        <taxon>Rhodospirillales</taxon>
        <taxon>Rhodospirillaceae</taxon>
        <taxon>Phaeovibrio</taxon>
    </lineage>
</organism>
<evidence type="ECO:0000259" key="4">
    <source>
        <dbReference type="Pfam" id="PF17782"/>
    </source>
</evidence>
<dbReference type="InterPro" id="IPR057666">
    <property type="entry name" value="DrpA_SLOG"/>
</dbReference>
<evidence type="ECO:0000256" key="1">
    <source>
        <dbReference type="ARBA" id="ARBA00006525"/>
    </source>
</evidence>
<gene>
    <name evidence="5" type="primary">dprA</name>
    <name evidence="5" type="ORF">IHV25_01710</name>
</gene>
<dbReference type="EMBL" id="JACZHT010000001">
    <property type="protein sequence ID" value="MBE1236370.1"/>
    <property type="molecule type" value="Genomic_DNA"/>
</dbReference>
<dbReference type="PANTHER" id="PTHR43022:SF1">
    <property type="entry name" value="PROTEIN SMF"/>
    <property type="match status" value="1"/>
</dbReference>
<dbReference type="NCBIfam" id="TIGR00732">
    <property type="entry name" value="dprA"/>
    <property type="match status" value="1"/>
</dbReference>
<dbReference type="PANTHER" id="PTHR43022">
    <property type="entry name" value="PROTEIN SMF"/>
    <property type="match status" value="1"/>
</dbReference>
<feature type="domain" description="DprA winged helix" evidence="4">
    <location>
        <begin position="278"/>
        <end position="334"/>
    </location>
</feature>
<feature type="domain" description="Smf/DprA SLOG" evidence="3">
    <location>
        <begin position="48"/>
        <end position="254"/>
    </location>
</feature>
<dbReference type="InterPro" id="IPR036388">
    <property type="entry name" value="WH-like_DNA-bd_sf"/>
</dbReference>
<comment type="caution">
    <text evidence="5">The sequence shown here is derived from an EMBL/GenBank/DDBJ whole genome shotgun (WGS) entry which is preliminary data.</text>
</comment>
<evidence type="ECO:0000313" key="6">
    <source>
        <dbReference type="Proteomes" id="UP000631034"/>
    </source>
</evidence>
<dbReference type="InterPro" id="IPR003488">
    <property type="entry name" value="DprA"/>
</dbReference>
<dbReference type="Pfam" id="PF17782">
    <property type="entry name" value="WHD_DprA"/>
    <property type="match status" value="1"/>
</dbReference>
<comment type="similarity">
    <text evidence="1">Belongs to the DprA/Smf family.</text>
</comment>
<dbReference type="Gene3D" id="3.40.50.450">
    <property type="match status" value="1"/>
</dbReference>
<protein>
    <submittedName>
        <fullName evidence="5">DNA-protecting protein DprA</fullName>
    </submittedName>
</protein>
<dbReference type="AlphaFoldDB" id="A0A8J6YKN9"/>
<evidence type="ECO:0000259" key="3">
    <source>
        <dbReference type="Pfam" id="PF02481"/>
    </source>
</evidence>
<sequence length="346" mass="36059">MSVYGSATAAIRAVPDLARRGGKRAIRICPVQAVEDEKKALTALGAKLLFLGDPAYPPLLAALDDAPPVLTVLGTPDLLRRPVVAIVGARNASANGCRFAERLARELGEAGLVVVSGLARGIDSAAHAGSLETGTVAVMAGGVDVVYPAENAGLYESIRGAGALVSELPPGVKPFASHFPRRNRIVSGLALGIVVVEAAARSGSLLSARLALEQGREVMAVPGSPLDARARGPNSLIRSGAALVESAHDVLEVLEPYLSRPVSEPDLPRFQGPASGIPPENELEDARERVCNAFDETPIPVDELIRRCQMSPLAVSVVLLELELAGRLTRHPGNRVSRPGPQGPDA</sequence>
<name>A0A8J6YKN9_9PROT</name>
<keyword evidence="6" id="KW-1185">Reference proteome</keyword>
<proteinExistence type="inferred from homology"/>
<evidence type="ECO:0000256" key="2">
    <source>
        <dbReference type="SAM" id="MobiDB-lite"/>
    </source>
</evidence>
<dbReference type="Pfam" id="PF21102">
    <property type="entry name" value="DprA_N"/>
    <property type="match status" value="1"/>
</dbReference>
<reference evidence="5" key="1">
    <citation type="submission" date="2020-10" db="EMBL/GenBank/DDBJ databases">
        <title>Genome sequence of the unusual species of purple photosynthetic bacteria, Phaeovibrio sulfidiphilus DSM 23193, type strain.</title>
        <authorList>
            <person name="Kyndt J.A."/>
            <person name="Meyer T.E."/>
        </authorList>
    </citation>
    <scope>NUCLEOTIDE SEQUENCE</scope>
    <source>
        <strain evidence="5">DSM 23193</strain>
    </source>
</reference>
<dbReference type="Gene3D" id="1.10.10.10">
    <property type="entry name" value="Winged helix-like DNA-binding domain superfamily/Winged helix DNA-binding domain"/>
    <property type="match status" value="1"/>
</dbReference>
<dbReference type="InterPro" id="IPR041614">
    <property type="entry name" value="DprA_WH"/>
</dbReference>
<dbReference type="Proteomes" id="UP000631034">
    <property type="component" value="Unassembled WGS sequence"/>
</dbReference>